<dbReference type="SUPFAM" id="SSF52266">
    <property type="entry name" value="SGNH hydrolase"/>
    <property type="match status" value="1"/>
</dbReference>
<proteinExistence type="inferred from homology"/>
<keyword evidence="5" id="KW-1185">Reference proteome</keyword>
<dbReference type="Pfam" id="PF13472">
    <property type="entry name" value="Lipase_GDSL_2"/>
    <property type="match status" value="1"/>
</dbReference>
<dbReference type="PANTHER" id="PTHR43695">
    <property type="entry name" value="PUTATIVE (AFU_ORTHOLOGUE AFUA_2G17250)-RELATED"/>
    <property type="match status" value="1"/>
</dbReference>
<evidence type="ECO:0000313" key="4">
    <source>
        <dbReference type="EMBL" id="MBD7910757.1"/>
    </source>
</evidence>
<dbReference type="SUPFAM" id="SSF49785">
    <property type="entry name" value="Galactose-binding domain-like"/>
    <property type="match status" value="1"/>
</dbReference>
<reference evidence="4 5" key="1">
    <citation type="submission" date="2020-08" db="EMBL/GenBank/DDBJ databases">
        <title>A Genomic Blueprint of the Chicken Gut Microbiome.</title>
        <authorList>
            <person name="Gilroy R."/>
            <person name="Ravi A."/>
            <person name="Getino M."/>
            <person name="Pursley I."/>
            <person name="Horton D.L."/>
            <person name="Alikhan N.-F."/>
            <person name="Baker D."/>
            <person name="Gharbi K."/>
            <person name="Hall N."/>
            <person name="Watson M."/>
            <person name="Adriaenssens E.M."/>
            <person name="Foster-Nyarko E."/>
            <person name="Jarju S."/>
            <person name="Secka A."/>
            <person name="Antonio M."/>
            <person name="Oren A."/>
            <person name="Chaudhuri R."/>
            <person name="La Ragione R.M."/>
            <person name="Hildebrand F."/>
            <person name="Pallen M.J."/>
        </authorList>
    </citation>
    <scope>NUCLEOTIDE SEQUENCE [LARGE SCALE GENOMIC DNA]</scope>
    <source>
        <strain evidence="4 5">Sa3CVN1</strain>
    </source>
</reference>
<protein>
    <recommendedName>
        <fullName evidence="3">SGNH hydrolase-type esterase domain-containing protein</fullName>
    </recommendedName>
</protein>
<gene>
    <name evidence="4" type="ORF">H9661_05225</name>
</gene>
<sequence length="754" mass="84770">MSRRIEKEPKPVLIGEINTEKAGKNAKALIGDVDGDGRMELVMVQANGGIDDRYEPHQVQAITTFDLEGNLLWQVGIPSDIPGEFGSDFPAQIADIDGDGINEVLCVMNKKFKILDGKTGKVKKEYDLPNEEAHDCIIVANLSGNEFPQDIILKNRYTKMWAMDKNFNLLWEHEGNIGHYPWICDINGDDKDEVLAGYDMLDSKGNVLWSCKDLKDHADCITIGDVLRNPARGGQIVIGGSGNSTVMYSWDGKEMWRYENSVEAQHIAVGQFREDLEGLQIAGLDRIVRGELDGTVNPETGRDGIFILDCNGKELIKENRETKGWLTIIETFHNWSGNKKDYILAYRRGGGVLPTLYNGFLEPVATFPVDGYVIHADLLNNNIECVIIYSDGKASIFAAKFMDISRYENIPIEQSKRLSHSTLYPGADVKIVADKYYKGTLPIESKIKELRYKFPLENDIYDVSITFGGSETTSYTESVKVGNRRLYLKSIITAKGELVKKTFSVNVFDNELRIAIDGENPVVNDIEIYKADAKTIFLAGDSIVCDHFEEPYTGWGQVLPSFFDEGVAVSNHAFGGRTAVSFIKESRLDDILQLIKPNDYLFIQFGHNDQKPGMFYSDANGKYKRVLREYINVARKKGAIPVLITSMPRREFGEDEKIVNTHGYYPEAVRELAKEEGVVLIDLNYKGERLVNSMGVEESKKLFLHYAPGEFPGYPDGIKDNSHFCEDGAIKIAELIVEGIKENKLELVKYFRKK</sequence>
<dbReference type="InterPro" id="IPR013830">
    <property type="entry name" value="SGNH_hydro"/>
</dbReference>
<dbReference type="SUPFAM" id="SSF69318">
    <property type="entry name" value="Integrin alpha N-terminal domain"/>
    <property type="match status" value="1"/>
</dbReference>
<dbReference type="RefSeq" id="WP_191767873.1">
    <property type="nucleotide sequence ID" value="NZ_JACSRA010000006.1"/>
</dbReference>
<dbReference type="InterPro" id="IPR028994">
    <property type="entry name" value="Integrin_alpha_N"/>
</dbReference>
<name>A0ABR8PRH8_9CLOT</name>
<dbReference type="CDD" id="cd01821">
    <property type="entry name" value="Rhamnogalacturan_acetylesterase_like"/>
    <property type="match status" value="1"/>
</dbReference>
<organism evidence="4 5">
    <name type="scientific">Clostridium cibarium</name>
    <dbReference type="NCBI Taxonomy" id="2762247"/>
    <lineage>
        <taxon>Bacteria</taxon>
        <taxon>Bacillati</taxon>
        <taxon>Bacillota</taxon>
        <taxon>Clostridia</taxon>
        <taxon>Eubacteriales</taxon>
        <taxon>Clostridiaceae</taxon>
        <taxon>Clostridium</taxon>
    </lineage>
</organism>
<comment type="similarity">
    <text evidence="1">Belongs to the 'GDSL' lipolytic enzyme family.</text>
</comment>
<dbReference type="InterPro" id="IPR037459">
    <property type="entry name" value="RhgT-like"/>
</dbReference>
<keyword evidence="2" id="KW-0378">Hydrolase</keyword>
<feature type="domain" description="SGNH hydrolase-type esterase" evidence="3">
    <location>
        <begin position="540"/>
        <end position="683"/>
    </location>
</feature>
<dbReference type="Gene3D" id="2.60.120.430">
    <property type="entry name" value="Galactose-binding lectin"/>
    <property type="match status" value="1"/>
</dbReference>
<dbReference type="InterPro" id="IPR008979">
    <property type="entry name" value="Galactose-bd-like_sf"/>
</dbReference>
<dbReference type="Proteomes" id="UP000627781">
    <property type="component" value="Unassembled WGS sequence"/>
</dbReference>
<evidence type="ECO:0000256" key="2">
    <source>
        <dbReference type="ARBA" id="ARBA00022801"/>
    </source>
</evidence>
<dbReference type="InterPro" id="IPR036514">
    <property type="entry name" value="SGNH_hydro_sf"/>
</dbReference>
<dbReference type="EMBL" id="JACSRA010000006">
    <property type="protein sequence ID" value="MBD7910757.1"/>
    <property type="molecule type" value="Genomic_DNA"/>
</dbReference>
<accession>A0ABR8PRH8</accession>
<dbReference type="Gene3D" id="3.40.50.1110">
    <property type="entry name" value="SGNH hydrolase"/>
    <property type="match status" value="1"/>
</dbReference>
<dbReference type="PANTHER" id="PTHR43695:SF1">
    <property type="entry name" value="RHAMNOGALACTURONAN ACETYLESTERASE"/>
    <property type="match status" value="1"/>
</dbReference>
<comment type="caution">
    <text evidence="4">The sequence shown here is derived from an EMBL/GenBank/DDBJ whole genome shotgun (WGS) entry which is preliminary data.</text>
</comment>
<evidence type="ECO:0000259" key="3">
    <source>
        <dbReference type="Pfam" id="PF13472"/>
    </source>
</evidence>
<evidence type="ECO:0000313" key="5">
    <source>
        <dbReference type="Proteomes" id="UP000627781"/>
    </source>
</evidence>
<evidence type="ECO:0000256" key="1">
    <source>
        <dbReference type="ARBA" id="ARBA00008668"/>
    </source>
</evidence>